<reference evidence="2 3" key="1">
    <citation type="submission" date="2024-03" db="EMBL/GenBank/DDBJ databases">
        <title>Actinomycetospora sp. OC33-EN06, a novel actinomycete isolated from wild orchid (Aerides multiflora).</title>
        <authorList>
            <person name="Suriyachadkun C."/>
        </authorList>
    </citation>
    <scope>NUCLEOTIDE SEQUENCE [LARGE SCALE GENOMIC DNA]</scope>
    <source>
        <strain evidence="2 3">OC33-EN06</strain>
    </source>
</reference>
<dbReference type="Proteomes" id="UP001370100">
    <property type="component" value="Unassembled WGS sequence"/>
</dbReference>
<dbReference type="EMBL" id="JBBEGL010000004">
    <property type="protein sequence ID" value="MEJ2888340.1"/>
    <property type="molecule type" value="Genomic_DNA"/>
</dbReference>
<comment type="caution">
    <text evidence="2">The sequence shown here is derived from an EMBL/GenBank/DDBJ whole genome shotgun (WGS) entry which is preliminary data.</text>
</comment>
<keyword evidence="1" id="KW-0472">Membrane</keyword>
<keyword evidence="3" id="KW-1185">Reference proteome</keyword>
<organism evidence="2 3">
    <name type="scientific">Actinomycetospora aeridis</name>
    <dbReference type="NCBI Taxonomy" id="3129231"/>
    <lineage>
        <taxon>Bacteria</taxon>
        <taxon>Bacillati</taxon>
        <taxon>Actinomycetota</taxon>
        <taxon>Actinomycetes</taxon>
        <taxon>Pseudonocardiales</taxon>
        <taxon>Pseudonocardiaceae</taxon>
        <taxon>Actinomycetospora</taxon>
    </lineage>
</organism>
<evidence type="ECO:0000256" key="1">
    <source>
        <dbReference type="SAM" id="Phobius"/>
    </source>
</evidence>
<accession>A0ABU8N7F8</accession>
<name>A0ABU8N7F8_9PSEU</name>
<feature type="transmembrane region" description="Helical" evidence="1">
    <location>
        <begin position="39"/>
        <end position="57"/>
    </location>
</feature>
<evidence type="ECO:0000313" key="3">
    <source>
        <dbReference type="Proteomes" id="UP001370100"/>
    </source>
</evidence>
<dbReference type="RefSeq" id="WP_337714801.1">
    <property type="nucleotide sequence ID" value="NZ_JBBEGL010000004.1"/>
</dbReference>
<keyword evidence="1" id="KW-0812">Transmembrane</keyword>
<keyword evidence="1" id="KW-1133">Transmembrane helix</keyword>
<evidence type="ECO:0000313" key="2">
    <source>
        <dbReference type="EMBL" id="MEJ2888340.1"/>
    </source>
</evidence>
<protein>
    <submittedName>
        <fullName evidence="2">Uncharacterized protein</fullName>
    </submittedName>
</protein>
<feature type="transmembrane region" description="Helical" evidence="1">
    <location>
        <begin position="12"/>
        <end position="32"/>
    </location>
</feature>
<proteinExistence type="predicted"/>
<gene>
    <name evidence="2" type="ORF">WCD41_17915</name>
</gene>
<sequence>MVNAPGKWGWTHAVFALCVVVEAILLYELVVAPGAPAELIVAVTAVLVVALVVPRLADLVSIKLPGGVEAQLKEVTSELERTNDRLDSLFAISMSPWQCENLEKLASGHFGDYVMSGGLDNDLRHLRSHGYVHVEGIRAIPQRGENLSEFVEITEAGRRFVALRASVDPGAPVSGSS</sequence>